<organism evidence="1 2">
    <name type="scientific">Trifolium medium</name>
    <dbReference type="NCBI Taxonomy" id="97028"/>
    <lineage>
        <taxon>Eukaryota</taxon>
        <taxon>Viridiplantae</taxon>
        <taxon>Streptophyta</taxon>
        <taxon>Embryophyta</taxon>
        <taxon>Tracheophyta</taxon>
        <taxon>Spermatophyta</taxon>
        <taxon>Magnoliopsida</taxon>
        <taxon>eudicotyledons</taxon>
        <taxon>Gunneridae</taxon>
        <taxon>Pentapetalae</taxon>
        <taxon>rosids</taxon>
        <taxon>fabids</taxon>
        <taxon>Fabales</taxon>
        <taxon>Fabaceae</taxon>
        <taxon>Papilionoideae</taxon>
        <taxon>50 kb inversion clade</taxon>
        <taxon>NPAAA clade</taxon>
        <taxon>Hologalegina</taxon>
        <taxon>IRL clade</taxon>
        <taxon>Trifolieae</taxon>
        <taxon>Trifolium</taxon>
    </lineage>
</organism>
<evidence type="ECO:0000313" key="1">
    <source>
        <dbReference type="EMBL" id="MCI84504.1"/>
    </source>
</evidence>
<accession>A0A392V8A3</accession>
<dbReference type="Proteomes" id="UP000265520">
    <property type="component" value="Unassembled WGS sequence"/>
</dbReference>
<keyword evidence="2" id="KW-1185">Reference proteome</keyword>
<feature type="non-terminal residue" evidence="1">
    <location>
        <position position="1"/>
    </location>
</feature>
<dbReference type="EMBL" id="LXQA011092702">
    <property type="protein sequence ID" value="MCI84504.1"/>
    <property type="molecule type" value="Genomic_DNA"/>
</dbReference>
<comment type="caution">
    <text evidence="1">The sequence shown here is derived from an EMBL/GenBank/DDBJ whole genome shotgun (WGS) entry which is preliminary data.</text>
</comment>
<dbReference type="AlphaFoldDB" id="A0A392V8A3"/>
<protein>
    <submittedName>
        <fullName evidence="1">Uncharacterized protein</fullName>
    </submittedName>
</protein>
<proteinExistence type="predicted"/>
<name>A0A392V8A3_9FABA</name>
<evidence type="ECO:0000313" key="2">
    <source>
        <dbReference type="Proteomes" id="UP000265520"/>
    </source>
</evidence>
<sequence length="56" mass="6344">NGSLCRAGASARYSERRGFGPDLGPVQNRIRARPLARYSEQERIWANSWPSLEQDP</sequence>
<reference evidence="1 2" key="1">
    <citation type="journal article" date="2018" name="Front. Plant Sci.">
        <title>Red Clover (Trifolium pratense) and Zigzag Clover (T. medium) - A Picture of Genomic Similarities and Differences.</title>
        <authorList>
            <person name="Dluhosova J."/>
            <person name="Istvanek J."/>
            <person name="Nedelnik J."/>
            <person name="Repkova J."/>
        </authorList>
    </citation>
    <scope>NUCLEOTIDE SEQUENCE [LARGE SCALE GENOMIC DNA]</scope>
    <source>
        <strain evidence="2">cv. 10/8</strain>
        <tissue evidence="1">Leaf</tissue>
    </source>
</reference>